<feature type="chain" id="PRO_5045320246" description="DUF7908 domain-containing protein" evidence="1">
    <location>
        <begin position="18"/>
        <end position="163"/>
    </location>
</feature>
<reference evidence="3 4" key="1">
    <citation type="submission" date="2024-06" db="EMBL/GenBank/DDBJ databases">
        <title>Complete genome of Phlyctema vagabunda strain 19-DSS-EL-015.</title>
        <authorList>
            <person name="Fiorenzani C."/>
        </authorList>
    </citation>
    <scope>NUCLEOTIDE SEQUENCE [LARGE SCALE GENOMIC DNA]</scope>
    <source>
        <strain evidence="3 4">19-DSS-EL-015</strain>
    </source>
</reference>
<dbReference type="EMBL" id="JBFCZG010000004">
    <property type="protein sequence ID" value="KAL3423183.1"/>
    <property type="molecule type" value="Genomic_DNA"/>
</dbReference>
<evidence type="ECO:0000313" key="4">
    <source>
        <dbReference type="Proteomes" id="UP001629113"/>
    </source>
</evidence>
<protein>
    <recommendedName>
        <fullName evidence="2">DUF7908 domain-containing protein</fullName>
    </recommendedName>
</protein>
<name>A0ABR4PIN4_9HELO</name>
<feature type="domain" description="DUF7908" evidence="2">
    <location>
        <begin position="41"/>
        <end position="120"/>
    </location>
</feature>
<dbReference type="Pfam" id="PF25485">
    <property type="entry name" value="DUF7908"/>
    <property type="match status" value="1"/>
</dbReference>
<dbReference type="InterPro" id="IPR057230">
    <property type="entry name" value="DUF7908"/>
</dbReference>
<proteinExistence type="predicted"/>
<gene>
    <name evidence="3" type="ORF">PVAG01_04930</name>
</gene>
<dbReference type="Proteomes" id="UP001629113">
    <property type="component" value="Unassembled WGS sequence"/>
</dbReference>
<evidence type="ECO:0000259" key="2">
    <source>
        <dbReference type="Pfam" id="PF25485"/>
    </source>
</evidence>
<feature type="signal peptide" evidence="1">
    <location>
        <begin position="1"/>
        <end position="17"/>
    </location>
</feature>
<evidence type="ECO:0000313" key="3">
    <source>
        <dbReference type="EMBL" id="KAL3423183.1"/>
    </source>
</evidence>
<keyword evidence="4" id="KW-1185">Reference proteome</keyword>
<sequence>MKSFTVFLCTLAATALAQTTRPFKVIVETPELPMFAPIYLAADGSVTSSEADGAAVRIVDGELFVAGSTVPVGAGTNTWETRLLPLQGLDSINPRWSIDEENHLQWVNGRFPYGAARFVYGEGREDFPRPAVYAELGPAPEGEDHSGELTTPANLLVYVPPNW</sequence>
<accession>A0ABR4PIN4</accession>
<keyword evidence="1" id="KW-0732">Signal</keyword>
<organism evidence="3 4">
    <name type="scientific">Phlyctema vagabunda</name>
    <dbReference type="NCBI Taxonomy" id="108571"/>
    <lineage>
        <taxon>Eukaryota</taxon>
        <taxon>Fungi</taxon>
        <taxon>Dikarya</taxon>
        <taxon>Ascomycota</taxon>
        <taxon>Pezizomycotina</taxon>
        <taxon>Leotiomycetes</taxon>
        <taxon>Helotiales</taxon>
        <taxon>Dermateaceae</taxon>
        <taxon>Phlyctema</taxon>
    </lineage>
</organism>
<comment type="caution">
    <text evidence="3">The sequence shown here is derived from an EMBL/GenBank/DDBJ whole genome shotgun (WGS) entry which is preliminary data.</text>
</comment>
<evidence type="ECO:0000256" key="1">
    <source>
        <dbReference type="SAM" id="SignalP"/>
    </source>
</evidence>